<accession>A0ABU5QNY1</accession>
<dbReference type="EMBL" id="JAYFUL010000020">
    <property type="protein sequence ID" value="MEA5258723.1"/>
    <property type="molecule type" value="Genomic_DNA"/>
</dbReference>
<gene>
    <name evidence="1" type="ORF">VB264_13080</name>
</gene>
<dbReference type="Gene3D" id="1.10.1200.10">
    <property type="entry name" value="ACP-like"/>
    <property type="match status" value="1"/>
</dbReference>
<dbReference type="RefSeq" id="WP_323250023.1">
    <property type="nucleotide sequence ID" value="NZ_JAYFUL010000020.1"/>
</dbReference>
<keyword evidence="2" id="KW-1185">Reference proteome</keyword>
<comment type="caution">
    <text evidence="1">The sequence shown here is derived from an EMBL/GenBank/DDBJ whole genome shotgun (WGS) entry which is preliminary data.</text>
</comment>
<dbReference type="InterPro" id="IPR036736">
    <property type="entry name" value="ACP-like_sf"/>
</dbReference>
<organism evidence="1 2">
    <name type="scientific">Arcicella aquatica</name>
    <dbReference type="NCBI Taxonomy" id="217141"/>
    <lineage>
        <taxon>Bacteria</taxon>
        <taxon>Pseudomonadati</taxon>
        <taxon>Bacteroidota</taxon>
        <taxon>Cytophagia</taxon>
        <taxon>Cytophagales</taxon>
        <taxon>Flectobacillaceae</taxon>
        <taxon>Arcicella</taxon>
    </lineage>
</organism>
<dbReference type="Proteomes" id="UP001304671">
    <property type="component" value="Unassembled WGS sequence"/>
</dbReference>
<dbReference type="SUPFAM" id="SSF47336">
    <property type="entry name" value="ACP-like"/>
    <property type="match status" value="1"/>
</dbReference>
<name>A0ABU5QNY1_9BACT</name>
<sequence length="81" mass="9444">MNTSVITTIQGFLTKTFYVKPHRVKPYTRIYEDLDLNQMEFLEMVMIVENEYQVQLADGELGKCKKINDLATMIERALGRV</sequence>
<evidence type="ECO:0000313" key="1">
    <source>
        <dbReference type="EMBL" id="MEA5258723.1"/>
    </source>
</evidence>
<protein>
    <submittedName>
        <fullName evidence="1">Acyl carrier protein</fullName>
    </submittedName>
</protein>
<reference evidence="1 2" key="1">
    <citation type="submission" date="2023-12" db="EMBL/GenBank/DDBJ databases">
        <title>Novel species of the genus Arcicella isolated from rivers.</title>
        <authorList>
            <person name="Lu H."/>
        </authorList>
    </citation>
    <scope>NUCLEOTIDE SEQUENCE [LARGE SCALE GENOMIC DNA]</scope>
    <source>
        <strain evidence="1 2">LMG 21963</strain>
    </source>
</reference>
<evidence type="ECO:0000313" key="2">
    <source>
        <dbReference type="Proteomes" id="UP001304671"/>
    </source>
</evidence>
<proteinExistence type="predicted"/>